<keyword evidence="18" id="KW-1185">Reference proteome</keyword>
<comment type="catalytic activity">
    <reaction evidence="12">
        <text>1D-myo-inositol 1,2,4,5,6-pentakisphosphate + H2O = 1D-myo-inositol 1,2,5,6-tetrakisphosphate + phosphate</text>
        <dbReference type="Rhea" id="RHEA:77115"/>
        <dbReference type="ChEBI" id="CHEBI:15377"/>
        <dbReference type="ChEBI" id="CHEBI:43474"/>
        <dbReference type="ChEBI" id="CHEBI:57798"/>
        <dbReference type="ChEBI" id="CHEBI:195535"/>
    </reaction>
    <physiologicalReaction direction="left-to-right" evidence="12">
        <dbReference type="Rhea" id="RHEA:77116"/>
    </physiologicalReaction>
</comment>
<sequence>MATKETSYLPFGTAQTKPATTPKKSWLLRGTVIATLAYLSWKTFVQQEQSPPLGIPDSSQRAWGQYAPYFQAAEYSLPPSGCAITQVNILHRHGARYPNEGDGYDDSVDRLIGAKKFKDNRLEFLKSYSYDLGKEDLTPFGATQSFESGVEAYQQYFYLFDSNNIPFIRASGIGRVVDSARNWSIGFTTASSQQYHPEINVVIPEDQNNTLKEDCPRAGDGKEQKDEWLNVFAPPIADRLNKAAPGAGITNSDVFHLMAMCPFETIAKQRPSEFCRLFTDEEFLEFEYHGDVEKYYKTGYGEALGPIQGVGYLNELLARLTNRPVSDHTKHNSTYPFPLSRPFYIDFTHENLMVAVYSAMGLFNITRHPLDPKKMHKDRTWVASKMVPFSSRMVVEKMSCMRGKMSKEMGEEYVRVFVNNALQPLEFCGAKKGGDGLCTLEAFVESQGYARRSGDGDFEKCY</sequence>
<dbReference type="Gene3D" id="3.40.50.1240">
    <property type="entry name" value="Phosphoglycerate mutase-like"/>
    <property type="match status" value="1"/>
</dbReference>
<comment type="catalytic activity">
    <reaction evidence="13">
        <text>1D-myo-inositol hexakisphosphate + H2O = 1D-myo-inositol 1,2,4,5,6-pentakisphosphate + phosphate</text>
        <dbReference type="Rhea" id="RHEA:16989"/>
        <dbReference type="ChEBI" id="CHEBI:15377"/>
        <dbReference type="ChEBI" id="CHEBI:43474"/>
        <dbReference type="ChEBI" id="CHEBI:57798"/>
        <dbReference type="ChEBI" id="CHEBI:58130"/>
        <dbReference type="EC" id="3.1.3.8"/>
    </reaction>
    <physiologicalReaction direction="left-to-right" evidence="13">
        <dbReference type="Rhea" id="RHEA:16990"/>
    </physiologicalReaction>
</comment>
<comment type="catalytic activity">
    <reaction evidence="10">
        <text>1D-myo-inositol 1,2-bisphosphate + H2O = 1D-myo-inositol 2-phosphate + phosphate</text>
        <dbReference type="Rhea" id="RHEA:77135"/>
        <dbReference type="ChEBI" id="CHEBI:15377"/>
        <dbReference type="ChEBI" id="CHEBI:43474"/>
        <dbReference type="ChEBI" id="CHEBI:84142"/>
        <dbReference type="ChEBI" id="CHEBI:195539"/>
    </reaction>
    <physiologicalReaction direction="left-to-right" evidence="10">
        <dbReference type="Rhea" id="RHEA:77136"/>
    </physiologicalReaction>
</comment>
<dbReference type="GO" id="GO:0016158">
    <property type="term" value="F:inositol hexakisphosphate 3-phosphatase activity"/>
    <property type="evidence" value="ECO:0007669"/>
    <property type="project" value="UniProtKB-EC"/>
</dbReference>
<evidence type="ECO:0000256" key="4">
    <source>
        <dbReference type="ARBA" id="ARBA00022801"/>
    </source>
</evidence>
<dbReference type="InterPro" id="IPR033379">
    <property type="entry name" value="Acid_Pase_AS"/>
</dbReference>
<evidence type="ECO:0000313" key="17">
    <source>
        <dbReference type="EMBL" id="KAH8078392.1"/>
    </source>
</evidence>
<organism evidence="17 18">
    <name type="scientific">Cristinia sonorae</name>
    <dbReference type="NCBI Taxonomy" id="1940300"/>
    <lineage>
        <taxon>Eukaryota</taxon>
        <taxon>Fungi</taxon>
        <taxon>Dikarya</taxon>
        <taxon>Basidiomycota</taxon>
        <taxon>Agaricomycotina</taxon>
        <taxon>Agaricomycetes</taxon>
        <taxon>Agaricomycetidae</taxon>
        <taxon>Agaricales</taxon>
        <taxon>Pleurotineae</taxon>
        <taxon>Stephanosporaceae</taxon>
        <taxon>Cristinia</taxon>
    </lineage>
</organism>
<dbReference type="InterPro" id="IPR000560">
    <property type="entry name" value="His_Pase_clade-2"/>
</dbReference>
<dbReference type="InterPro" id="IPR029033">
    <property type="entry name" value="His_PPase_superfam"/>
</dbReference>
<evidence type="ECO:0000256" key="12">
    <source>
        <dbReference type="ARBA" id="ARBA00043748"/>
    </source>
</evidence>
<dbReference type="PIRSF" id="PIRSF000894">
    <property type="entry name" value="Acid_phosphatase"/>
    <property type="match status" value="1"/>
</dbReference>
<dbReference type="Pfam" id="PF00328">
    <property type="entry name" value="His_Phos_2"/>
    <property type="match status" value="1"/>
</dbReference>
<feature type="disulfide bond" evidence="16">
    <location>
        <begin position="82"/>
        <end position="400"/>
    </location>
</feature>
<dbReference type="PANTHER" id="PTHR20963:SF24">
    <property type="entry name" value="3-PHYTASE B"/>
    <property type="match status" value="1"/>
</dbReference>
<dbReference type="CDD" id="cd07061">
    <property type="entry name" value="HP_HAP_like"/>
    <property type="match status" value="1"/>
</dbReference>
<comment type="subunit">
    <text evidence="2">Monomer.</text>
</comment>
<dbReference type="OrthoDB" id="6509975at2759"/>
<evidence type="ECO:0000256" key="9">
    <source>
        <dbReference type="ARBA" id="ARBA00043670"/>
    </source>
</evidence>
<keyword evidence="4" id="KW-0378">Hydrolase</keyword>
<feature type="disulfide bond" evidence="16">
    <location>
        <begin position="261"/>
        <end position="275"/>
    </location>
</feature>
<evidence type="ECO:0000256" key="6">
    <source>
        <dbReference type="ARBA" id="ARBA00023180"/>
    </source>
</evidence>
<evidence type="ECO:0000256" key="14">
    <source>
        <dbReference type="ARBA" id="ARBA00044106"/>
    </source>
</evidence>
<dbReference type="EMBL" id="JAEVFJ010000059">
    <property type="protein sequence ID" value="KAH8078392.1"/>
    <property type="molecule type" value="Genomic_DNA"/>
</dbReference>
<dbReference type="AlphaFoldDB" id="A0A8K0XKH4"/>
<evidence type="ECO:0000256" key="3">
    <source>
        <dbReference type="ARBA" id="ARBA00022525"/>
    </source>
</evidence>
<evidence type="ECO:0000256" key="16">
    <source>
        <dbReference type="PIRSR" id="PIRSR000894-2"/>
    </source>
</evidence>
<evidence type="ECO:0000256" key="10">
    <source>
        <dbReference type="ARBA" id="ARBA00043675"/>
    </source>
</evidence>
<dbReference type="InterPro" id="IPR016274">
    <property type="entry name" value="Histidine_acid_Pase_euk"/>
</dbReference>
<evidence type="ECO:0000256" key="13">
    <source>
        <dbReference type="ARBA" id="ARBA00043788"/>
    </source>
</evidence>
<keyword evidence="5 16" id="KW-1015">Disulfide bond</keyword>
<proteinExistence type="predicted"/>
<dbReference type="SUPFAM" id="SSF53254">
    <property type="entry name" value="Phosphoglycerate mutase-like"/>
    <property type="match status" value="1"/>
</dbReference>
<name>A0A8K0XKH4_9AGAR</name>
<dbReference type="GO" id="GO:0005576">
    <property type="term" value="C:extracellular region"/>
    <property type="evidence" value="ECO:0007669"/>
    <property type="project" value="UniProtKB-SubCell"/>
</dbReference>
<evidence type="ECO:0000256" key="5">
    <source>
        <dbReference type="ARBA" id="ARBA00023157"/>
    </source>
</evidence>
<reference evidence="17" key="1">
    <citation type="journal article" date="2021" name="New Phytol.">
        <title>Evolutionary innovations through gain and loss of genes in the ectomycorrhizal Boletales.</title>
        <authorList>
            <person name="Wu G."/>
            <person name="Miyauchi S."/>
            <person name="Morin E."/>
            <person name="Kuo A."/>
            <person name="Drula E."/>
            <person name="Varga T."/>
            <person name="Kohler A."/>
            <person name="Feng B."/>
            <person name="Cao Y."/>
            <person name="Lipzen A."/>
            <person name="Daum C."/>
            <person name="Hundley H."/>
            <person name="Pangilinan J."/>
            <person name="Johnson J."/>
            <person name="Barry K."/>
            <person name="LaButti K."/>
            <person name="Ng V."/>
            <person name="Ahrendt S."/>
            <person name="Min B."/>
            <person name="Choi I.G."/>
            <person name="Park H."/>
            <person name="Plett J.M."/>
            <person name="Magnuson J."/>
            <person name="Spatafora J.W."/>
            <person name="Nagy L.G."/>
            <person name="Henrissat B."/>
            <person name="Grigoriev I.V."/>
            <person name="Yang Z.L."/>
            <person name="Xu J."/>
            <person name="Martin F.M."/>
        </authorList>
    </citation>
    <scope>NUCLEOTIDE SEQUENCE</scope>
    <source>
        <strain evidence="17">KKN 215</strain>
    </source>
</reference>
<dbReference type="Proteomes" id="UP000813824">
    <property type="component" value="Unassembled WGS sequence"/>
</dbReference>
<evidence type="ECO:0000256" key="8">
    <source>
        <dbReference type="ARBA" id="ARBA00042300"/>
    </source>
</evidence>
<gene>
    <name evidence="17" type="ORF">BXZ70DRAFT_961574</name>
</gene>
<dbReference type="GO" id="GO:0003993">
    <property type="term" value="F:acid phosphatase activity"/>
    <property type="evidence" value="ECO:0007669"/>
    <property type="project" value="TreeGrafter"/>
</dbReference>
<protein>
    <recommendedName>
        <fullName evidence="14">Phytase A</fullName>
    </recommendedName>
    <alternativeName>
        <fullName evidence="15">Histidine acid phosphatase phyA</fullName>
    </alternativeName>
    <alternativeName>
        <fullName evidence="8">Myo-inositol hexakisphosphate phosphohydrolase A</fullName>
    </alternativeName>
    <alternativeName>
        <fullName evidence="7">Myo-inositol-hexaphosphate 3-phosphohydrolase A</fullName>
    </alternativeName>
</protein>
<accession>A0A8K0XKH4</accession>
<evidence type="ECO:0000256" key="11">
    <source>
        <dbReference type="ARBA" id="ARBA00043721"/>
    </source>
</evidence>
<comment type="caution">
    <text evidence="17">The sequence shown here is derived from an EMBL/GenBank/DDBJ whole genome shotgun (WGS) entry which is preliminary data.</text>
</comment>
<keyword evidence="3" id="KW-0964">Secreted</keyword>
<evidence type="ECO:0000256" key="1">
    <source>
        <dbReference type="ARBA" id="ARBA00004613"/>
    </source>
</evidence>
<dbReference type="PANTHER" id="PTHR20963">
    <property type="entry name" value="MULTIPLE INOSITOL POLYPHOSPHATE PHOSPHATASE-RELATED"/>
    <property type="match status" value="1"/>
</dbReference>
<feature type="disulfide bond" evidence="16">
    <location>
        <begin position="428"/>
        <end position="438"/>
    </location>
</feature>
<evidence type="ECO:0000313" key="18">
    <source>
        <dbReference type="Proteomes" id="UP000813824"/>
    </source>
</evidence>
<comment type="subcellular location">
    <subcellularLocation>
        <location evidence="1">Secreted</location>
    </subcellularLocation>
</comment>
<keyword evidence="6" id="KW-0325">Glycoprotein</keyword>
<evidence type="ECO:0000256" key="15">
    <source>
        <dbReference type="ARBA" id="ARBA00044262"/>
    </source>
</evidence>
<evidence type="ECO:0000256" key="7">
    <source>
        <dbReference type="ARBA" id="ARBA00041857"/>
    </source>
</evidence>
<comment type="catalytic activity">
    <reaction evidence="11">
        <text>1D-myo-inositol 1,2,6-trisphosphate + H2O = 1D-myo-inositol 1,2-bisphosphate + phosphate</text>
        <dbReference type="Rhea" id="RHEA:77131"/>
        <dbReference type="ChEBI" id="CHEBI:15377"/>
        <dbReference type="ChEBI" id="CHEBI:43474"/>
        <dbReference type="ChEBI" id="CHEBI:195537"/>
        <dbReference type="ChEBI" id="CHEBI:195539"/>
    </reaction>
    <physiologicalReaction direction="left-to-right" evidence="11">
        <dbReference type="Rhea" id="RHEA:77132"/>
    </physiologicalReaction>
</comment>
<dbReference type="PROSITE" id="PS00616">
    <property type="entry name" value="HIS_ACID_PHOSPHAT_1"/>
    <property type="match status" value="1"/>
</dbReference>
<evidence type="ECO:0000256" key="2">
    <source>
        <dbReference type="ARBA" id="ARBA00011245"/>
    </source>
</evidence>
<comment type="catalytic activity">
    <reaction evidence="9">
        <text>1D-myo-inositol 1,2,5,6-tetrakisphosphate + H2O = 1D-myo-inositol 1,2,6-trisphosphate + phosphate</text>
        <dbReference type="Rhea" id="RHEA:77119"/>
        <dbReference type="ChEBI" id="CHEBI:15377"/>
        <dbReference type="ChEBI" id="CHEBI:43474"/>
        <dbReference type="ChEBI" id="CHEBI:195535"/>
        <dbReference type="ChEBI" id="CHEBI:195537"/>
    </reaction>
    <physiologicalReaction direction="left-to-right" evidence="9">
        <dbReference type="Rhea" id="RHEA:77120"/>
    </physiologicalReaction>
</comment>